<proteinExistence type="predicted"/>
<feature type="region of interest" description="Disordered" evidence="3">
    <location>
        <begin position="371"/>
        <end position="391"/>
    </location>
</feature>
<dbReference type="PANTHER" id="PTHR45782">
    <property type="entry name" value="MITOCHONDRIAL RIBOSOME-ASSOCIATED GTPASE 1"/>
    <property type="match status" value="1"/>
</dbReference>
<name>A0AAD9GF62_BABDI</name>
<dbReference type="Gene3D" id="3.40.50.300">
    <property type="entry name" value="P-loop containing nucleotide triphosphate hydrolases"/>
    <property type="match status" value="1"/>
</dbReference>
<reference evidence="5" key="1">
    <citation type="journal article" date="2014" name="Nucleic Acids Res.">
        <title>The evolutionary dynamics of variant antigen genes in Babesia reveal a history of genomic innovation underlying host-parasite interaction.</title>
        <authorList>
            <person name="Jackson A.P."/>
            <person name="Otto T.D."/>
            <person name="Darby A."/>
            <person name="Ramaprasad A."/>
            <person name="Xia D."/>
            <person name="Echaide I.E."/>
            <person name="Farber M."/>
            <person name="Gahlot S."/>
            <person name="Gamble J."/>
            <person name="Gupta D."/>
            <person name="Gupta Y."/>
            <person name="Jackson L."/>
            <person name="Malandrin L."/>
            <person name="Malas T.B."/>
            <person name="Moussa E."/>
            <person name="Nair M."/>
            <person name="Reid A.J."/>
            <person name="Sanders M."/>
            <person name="Sharma J."/>
            <person name="Tracey A."/>
            <person name="Quail M.A."/>
            <person name="Weir W."/>
            <person name="Wastling J.M."/>
            <person name="Hall N."/>
            <person name="Willadsen P."/>
            <person name="Lingelbach K."/>
            <person name="Shiels B."/>
            <person name="Tait A."/>
            <person name="Berriman M."/>
            <person name="Allred D.R."/>
            <person name="Pain A."/>
        </authorList>
    </citation>
    <scope>NUCLEOTIDE SEQUENCE</scope>
    <source>
        <strain evidence="5">1802A</strain>
    </source>
</reference>
<evidence type="ECO:0000313" key="5">
    <source>
        <dbReference type="EMBL" id="KAK1937257.1"/>
    </source>
</evidence>
<feature type="compositionally biased region" description="Basic residues" evidence="3">
    <location>
        <begin position="1"/>
        <end position="11"/>
    </location>
</feature>
<dbReference type="Pfam" id="PF01926">
    <property type="entry name" value="MMR_HSR1"/>
    <property type="match status" value="1"/>
</dbReference>
<comment type="caution">
    <text evidence="5">The sequence shown here is derived from an EMBL/GenBank/DDBJ whole genome shotgun (WGS) entry which is preliminary data.</text>
</comment>
<dbReference type="Gene3D" id="1.10.1580.10">
    <property type="match status" value="1"/>
</dbReference>
<evidence type="ECO:0000256" key="2">
    <source>
        <dbReference type="ARBA" id="ARBA00023134"/>
    </source>
</evidence>
<feature type="region of interest" description="Disordered" evidence="3">
    <location>
        <begin position="1"/>
        <end position="21"/>
    </location>
</feature>
<accession>A0AAD9GF62</accession>
<keyword evidence="6" id="KW-1185">Reference proteome</keyword>
<feature type="domain" description="G" evidence="4">
    <location>
        <begin position="184"/>
        <end position="267"/>
    </location>
</feature>
<protein>
    <recommendedName>
        <fullName evidence="4">G domain-containing protein</fullName>
    </recommendedName>
</protein>
<dbReference type="SUPFAM" id="SSF52540">
    <property type="entry name" value="P-loop containing nucleoside triphosphate hydrolases"/>
    <property type="match status" value="1"/>
</dbReference>
<keyword evidence="1" id="KW-0547">Nucleotide-binding</keyword>
<evidence type="ECO:0000259" key="4">
    <source>
        <dbReference type="Pfam" id="PF01926"/>
    </source>
</evidence>
<dbReference type="AlphaFoldDB" id="A0AAD9GF62"/>
<evidence type="ECO:0000256" key="1">
    <source>
        <dbReference type="ARBA" id="ARBA00022741"/>
    </source>
</evidence>
<organism evidence="5 6">
    <name type="scientific">Babesia divergens</name>
    <dbReference type="NCBI Taxonomy" id="32595"/>
    <lineage>
        <taxon>Eukaryota</taxon>
        <taxon>Sar</taxon>
        <taxon>Alveolata</taxon>
        <taxon>Apicomplexa</taxon>
        <taxon>Aconoidasida</taxon>
        <taxon>Piroplasmida</taxon>
        <taxon>Babesiidae</taxon>
        <taxon>Babesia</taxon>
    </lineage>
</organism>
<dbReference type="EMBL" id="JAHBMH010000033">
    <property type="protein sequence ID" value="KAK1937257.1"/>
    <property type="molecule type" value="Genomic_DNA"/>
</dbReference>
<dbReference type="GO" id="GO:0005739">
    <property type="term" value="C:mitochondrion"/>
    <property type="evidence" value="ECO:0007669"/>
    <property type="project" value="TreeGrafter"/>
</dbReference>
<gene>
    <name evidence="5" type="ORF">X943_000514</name>
</gene>
<dbReference type="GO" id="GO:0003924">
    <property type="term" value="F:GTPase activity"/>
    <property type="evidence" value="ECO:0007669"/>
    <property type="project" value="TreeGrafter"/>
</dbReference>
<dbReference type="InterPro" id="IPR027417">
    <property type="entry name" value="P-loop_NTPase"/>
</dbReference>
<dbReference type="Proteomes" id="UP001195914">
    <property type="component" value="Unassembled WGS sequence"/>
</dbReference>
<dbReference type="InterPro" id="IPR006073">
    <property type="entry name" value="GTP-bd"/>
</dbReference>
<dbReference type="InterPro" id="IPR023179">
    <property type="entry name" value="GTP-bd_ortho_bundle_sf"/>
</dbReference>
<dbReference type="GO" id="GO:0005525">
    <property type="term" value="F:GTP binding"/>
    <property type="evidence" value="ECO:0007669"/>
    <property type="project" value="UniProtKB-KW"/>
</dbReference>
<keyword evidence="2" id="KW-0342">GTP-binding</keyword>
<dbReference type="PANTHER" id="PTHR45782:SF4">
    <property type="entry name" value="MITOCHONDRIAL RIBOSOME-ASSOCIATED GTPASE 1"/>
    <property type="match status" value="1"/>
</dbReference>
<evidence type="ECO:0000313" key="6">
    <source>
        <dbReference type="Proteomes" id="UP001195914"/>
    </source>
</evidence>
<dbReference type="GO" id="GO:0032543">
    <property type="term" value="P:mitochondrial translation"/>
    <property type="evidence" value="ECO:0007669"/>
    <property type="project" value="TreeGrafter"/>
</dbReference>
<sequence length="391" mass="44126">MDVVRKYKQRTGRPSGPSLDDFIYRSPKPLDAQNGATLLRHRPTLSAANLSARDSHDFVPREKFTFDRSLTWYPAHMASGKLNIGKKKAAVDCILEVRDARAPLTSSNASLLDEYPEHVPRLVVLNKSDLVPPSDLKRARELLEMTGRKVVLYSALGFRRITKIIDFVSNNVTPKFKTLGVWMMVVGLPNVGKSSLINALKRYSFTQRWYQRVGPQQPTTLKPSMAKCAATAGSTKFISAFYVSEKPKLYCFDTPGIMLPKMSCPEINLKLAALGCLNDHTAGEDYIADYILYTLNRKNIMGYVKALGLSRPTDDMRKVMDHISHLVERKYNTIEPSNCYRIFINQFRLGHFGRICMDDLSDIMRRGDLSDFELSEPPGPNGPSHWPIHGL</sequence>
<evidence type="ECO:0000256" key="3">
    <source>
        <dbReference type="SAM" id="MobiDB-lite"/>
    </source>
</evidence>
<reference evidence="5" key="2">
    <citation type="submission" date="2021-05" db="EMBL/GenBank/DDBJ databases">
        <authorList>
            <person name="Pain A."/>
        </authorList>
    </citation>
    <scope>NUCLEOTIDE SEQUENCE</scope>
    <source>
        <strain evidence="5">1802A</strain>
    </source>
</reference>